<evidence type="ECO:0000259" key="8">
    <source>
        <dbReference type="Pfam" id="PF01656"/>
    </source>
</evidence>
<keyword evidence="11" id="KW-1185">Reference proteome</keyword>
<dbReference type="Gene3D" id="3.40.50.880">
    <property type="match status" value="1"/>
</dbReference>
<feature type="active site" description="Nucleophile" evidence="7">
    <location>
        <position position="324"/>
    </location>
</feature>
<dbReference type="KEGG" id="asul:DFR86_06105"/>
<evidence type="ECO:0000313" key="11">
    <source>
        <dbReference type="Proteomes" id="UP000248410"/>
    </source>
</evidence>
<feature type="domain" description="CobQ/CobB/MinD/ParA nucleotide binding" evidence="8">
    <location>
        <begin position="7"/>
        <end position="185"/>
    </location>
</feature>
<dbReference type="CDD" id="cd05388">
    <property type="entry name" value="CobB_N"/>
    <property type="match status" value="1"/>
</dbReference>
<dbReference type="InterPro" id="IPR029062">
    <property type="entry name" value="Class_I_gatase-like"/>
</dbReference>
<feature type="site" description="Increases nucleophilicity of active site Cys" evidence="7">
    <location>
        <position position="426"/>
    </location>
</feature>
<dbReference type="PANTHER" id="PTHR43873">
    <property type="entry name" value="COBYRINATE A,C-DIAMIDE SYNTHASE"/>
    <property type="match status" value="1"/>
</dbReference>
<keyword evidence="6 7" id="KW-0315">Glutamine amidotransferase</keyword>
<evidence type="ECO:0000256" key="1">
    <source>
        <dbReference type="ARBA" id="ARBA00001946"/>
    </source>
</evidence>
<dbReference type="HAMAP" id="MF_00027">
    <property type="entry name" value="CobB_CbiA"/>
    <property type="match status" value="1"/>
</dbReference>
<dbReference type="GO" id="GO:0042242">
    <property type="term" value="F:cobyrinic acid a,c-diamide synthase activity"/>
    <property type="evidence" value="ECO:0007669"/>
    <property type="project" value="UniProtKB-UniRule"/>
</dbReference>
<evidence type="ECO:0000259" key="9">
    <source>
        <dbReference type="Pfam" id="PF07685"/>
    </source>
</evidence>
<reference evidence="10 11" key="1">
    <citation type="submission" date="2018-05" db="EMBL/GenBank/DDBJ databases">
        <title>Complete Genome Sequences of Extremely Thermoacidophilic, Metal-Mobilizing Type-Strain Members of the Archaeal Family Sulfolobaceae: Acidianus brierleyi DSM-1651T, Acidianus sulfidivorans DSM-18786T, Metallosphaera hakonensis DSM-7519T, and Metallosphaera prunae DSM-10039T.</title>
        <authorList>
            <person name="Counts J.A."/>
            <person name="Kelly R.M."/>
        </authorList>
    </citation>
    <scope>NUCLEOTIDE SEQUENCE [LARGE SCALE GENOMIC DNA]</scope>
    <source>
        <strain evidence="10 11">JP7</strain>
    </source>
</reference>
<organism evidence="10 11">
    <name type="scientific">Acidianus sulfidivorans JP7</name>
    <dbReference type="NCBI Taxonomy" id="619593"/>
    <lineage>
        <taxon>Archaea</taxon>
        <taxon>Thermoproteota</taxon>
        <taxon>Thermoprotei</taxon>
        <taxon>Sulfolobales</taxon>
        <taxon>Sulfolobaceae</taxon>
        <taxon>Acidianus</taxon>
    </lineage>
</organism>
<dbReference type="GO" id="GO:0009236">
    <property type="term" value="P:cobalamin biosynthetic process"/>
    <property type="evidence" value="ECO:0007669"/>
    <property type="project" value="UniProtKB-UniRule"/>
</dbReference>
<sequence length="438" mass="49374">MTKVPRILISSDRSNSGKTTITAGLMRALSKKMKVRPFKAGPDFIDPGYHKIATGNSSINLDLYIMGEENVKKSLVKYSKNYDLGIIEGVMGLYDGINLDYSTYQLSKVTKTPIILIINCEDIGSTAGAIAYGLKNFANAKIEGVIFNKISSNTHFEYCKNSVKDIKILGYIPFSKDLKIPSRHLGLFTIEGYNPENIISESSKLIEQYVDLDSIIEIANNSEDITISMDEDKENEETSNKKIAAIAYDSAFSFYYTENIDRIKKSYNVKFFSPLNNETVEDADFIYLGGGYPELYLEDLEKSSKTKNWILKMSNNDIPILAECGGLMYLSKTIRNEEDKKYNMVGIYDIDIKSKGKLTIGYTELLAIEDSFLSNKGERIRGHEFHVSYPLEVNEKRFAFKNIRGKGIINGYDGALSHNTLATYSHFHFSTVEKKSVF</sequence>
<dbReference type="SUPFAM" id="SSF52317">
    <property type="entry name" value="Class I glutamine amidotransferase-like"/>
    <property type="match status" value="1"/>
</dbReference>
<dbReference type="AlphaFoldDB" id="A0A2U9IMC4"/>
<dbReference type="NCBIfam" id="TIGR00379">
    <property type="entry name" value="cobB"/>
    <property type="match status" value="1"/>
</dbReference>
<evidence type="ECO:0000256" key="3">
    <source>
        <dbReference type="ARBA" id="ARBA00022741"/>
    </source>
</evidence>
<comment type="function">
    <text evidence="7">Catalyzes the ATP-dependent amidation of the two carboxylate groups at positions a and c of cobyrinate, using either L-glutamine or ammonia as the nitrogen source.</text>
</comment>
<comment type="similarity">
    <text evidence="7">Belongs to the CobB/CbiA family.</text>
</comment>
<keyword evidence="4 7" id="KW-0067">ATP-binding</keyword>
<dbReference type="InterPro" id="IPR027417">
    <property type="entry name" value="P-loop_NTPase"/>
</dbReference>
<dbReference type="PROSITE" id="PS51274">
    <property type="entry name" value="GATASE_COBBQ"/>
    <property type="match status" value="1"/>
</dbReference>
<evidence type="ECO:0000256" key="6">
    <source>
        <dbReference type="ARBA" id="ARBA00022962"/>
    </source>
</evidence>
<dbReference type="Pfam" id="PF01656">
    <property type="entry name" value="CbiA"/>
    <property type="match status" value="1"/>
</dbReference>
<accession>A0A2U9IMC4</accession>
<dbReference type="InterPro" id="IPR002586">
    <property type="entry name" value="CobQ/CobB/MinD/ParA_Nub-bd_dom"/>
</dbReference>
<comment type="pathway">
    <text evidence="7">Cofactor biosynthesis; adenosylcobalamin biosynthesis; cob(II)yrinate a,c-diamide from sirohydrochlorin (anaerobic route): step 10/10.</text>
</comment>
<evidence type="ECO:0000256" key="5">
    <source>
        <dbReference type="ARBA" id="ARBA00022842"/>
    </source>
</evidence>
<comment type="domain">
    <text evidence="7">Comprises of two domains. The C-terminal domain contains the binding site for glutamine and catalyzes the hydrolysis of this substrate to glutamate and ammonia. The N-terminal domain is anticipated to bind ATP and cobyrinate and catalyzes the ultimate synthesis of the diamide product. The ammonia produced via the glutaminase domain is probably translocated to the adjacent domain via a molecular tunnel, where it reacts with an activated intermediate.</text>
</comment>
<dbReference type="UniPathway" id="UPA00148">
    <property type="reaction ID" value="UER00231"/>
</dbReference>
<dbReference type="InterPro" id="IPR004484">
    <property type="entry name" value="CbiA/CobB_synth"/>
</dbReference>
<evidence type="ECO:0000256" key="4">
    <source>
        <dbReference type="ARBA" id="ARBA00022840"/>
    </source>
</evidence>
<dbReference type="InterPro" id="IPR011698">
    <property type="entry name" value="GATase_3"/>
</dbReference>
<name>A0A2U9IMC4_9CREN</name>
<comment type="miscellaneous">
    <text evidence="7">The a and c carboxylates of cobyrinate are activated for nucleophilic attack via formation of a phosphorylated intermediate by ATP. CbiA catalyzes first the amidation of the c-carboxylate, and then that of the a-carboxylate.</text>
</comment>
<protein>
    <recommendedName>
        <fullName evidence="7">Cobyrinate a,c-diamide synthase</fullName>
        <ecNumber evidence="7">6.3.5.11</ecNumber>
    </recommendedName>
    <alternativeName>
        <fullName evidence="7">Cobyrinic acid a,c-diamide synthetase</fullName>
    </alternativeName>
</protein>
<proteinExistence type="inferred from homology"/>
<dbReference type="Gene3D" id="3.40.50.300">
    <property type="entry name" value="P-loop containing nucleotide triphosphate hydrolases"/>
    <property type="match status" value="1"/>
</dbReference>
<comment type="cofactor">
    <cofactor evidence="1 7">
        <name>Mg(2+)</name>
        <dbReference type="ChEBI" id="CHEBI:18420"/>
    </cofactor>
</comment>
<dbReference type="NCBIfam" id="NF002204">
    <property type="entry name" value="PRK01077.1"/>
    <property type="match status" value="1"/>
</dbReference>
<dbReference type="Proteomes" id="UP000248410">
    <property type="component" value="Chromosome"/>
</dbReference>
<dbReference type="EC" id="6.3.5.11" evidence="7"/>
<dbReference type="PANTHER" id="PTHR43873:SF1">
    <property type="entry name" value="COBYRINATE A,C-DIAMIDE SYNTHASE"/>
    <property type="match status" value="1"/>
</dbReference>
<keyword evidence="3 7" id="KW-0547">Nucleotide-binding</keyword>
<comment type="catalytic activity">
    <reaction evidence="7">
        <text>cob(II)yrinate + 2 L-glutamine + 2 ATP + 2 H2O = cob(II)yrinate a,c diamide + 2 L-glutamate + 2 ADP + 2 phosphate + 2 H(+)</text>
        <dbReference type="Rhea" id="RHEA:26289"/>
        <dbReference type="ChEBI" id="CHEBI:15377"/>
        <dbReference type="ChEBI" id="CHEBI:15378"/>
        <dbReference type="ChEBI" id="CHEBI:29985"/>
        <dbReference type="ChEBI" id="CHEBI:30616"/>
        <dbReference type="ChEBI" id="CHEBI:43474"/>
        <dbReference type="ChEBI" id="CHEBI:58359"/>
        <dbReference type="ChEBI" id="CHEBI:58537"/>
        <dbReference type="ChEBI" id="CHEBI:58894"/>
        <dbReference type="ChEBI" id="CHEBI:456216"/>
        <dbReference type="EC" id="6.3.5.11"/>
    </reaction>
</comment>
<dbReference type="Pfam" id="PF07685">
    <property type="entry name" value="GATase_3"/>
    <property type="match status" value="1"/>
</dbReference>
<evidence type="ECO:0000313" key="10">
    <source>
        <dbReference type="EMBL" id="AWR97176.1"/>
    </source>
</evidence>
<feature type="domain" description="CobB/CobQ-like glutamine amidotransferase" evidence="9">
    <location>
        <begin position="245"/>
        <end position="430"/>
    </location>
</feature>
<dbReference type="EMBL" id="CP029288">
    <property type="protein sequence ID" value="AWR97176.1"/>
    <property type="molecule type" value="Genomic_DNA"/>
</dbReference>
<keyword evidence="2 7" id="KW-0436">Ligase</keyword>
<keyword evidence="5 7" id="KW-0460">Magnesium</keyword>
<keyword evidence="7" id="KW-0169">Cobalamin biosynthesis</keyword>
<dbReference type="CDD" id="cd03130">
    <property type="entry name" value="GATase1_CobB"/>
    <property type="match status" value="1"/>
</dbReference>
<dbReference type="SUPFAM" id="SSF52540">
    <property type="entry name" value="P-loop containing nucleoside triphosphate hydrolases"/>
    <property type="match status" value="1"/>
</dbReference>
<evidence type="ECO:0000256" key="2">
    <source>
        <dbReference type="ARBA" id="ARBA00022598"/>
    </source>
</evidence>
<gene>
    <name evidence="7" type="primary">cbiA</name>
    <name evidence="10" type="ORF">DFR86_06105</name>
</gene>
<dbReference type="GO" id="GO:0005524">
    <property type="term" value="F:ATP binding"/>
    <property type="evidence" value="ECO:0007669"/>
    <property type="project" value="UniProtKB-UniRule"/>
</dbReference>
<evidence type="ECO:0000256" key="7">
    <source>
        <dbReference type="HAMAP-Rule" id="MF_00027"/>
    </source>
</evidence>